<dbReference type="InterPro" id="IPR020845">
    <property type="entry name" value="AMP-binding_CS"/>
</dbReference>
<dbReference type="PROSITE" id="PS00012">
    <property type="entry name" value="PHOSPHOPANTETHEINE"/>
    <property type="match status" value="6"/>
</dbReference>
<feature type="domain" description="Carrier" evidence="8">
    <location>
        <begin position="7078"/>
        <end position="7153"/>
    </location>
</feature>
<dbReference type="PROSITE" id="PS50075">
    <property type="entry name" value="CARRIER"/>
    <property type="match status" value="6"/>
</dbReference>
<reference evidence="9 10" key="1">
    <citation type="journal article" date="2019" name="Emerg. Microbes Infect.">
        <title>Comprehensive subspecies identification of 175 nontuberculous mycobacteria species based on 7547 genomic profiles.</title>
        <authorList>
            <person name="Matsumoto Y."/>
            <person name="Kinjo T."/>
            <person name="Motooka D."/>
            <person name="Nabeya D."/>
            <person name="Jung N."/>
            <person name="Uechi K."/>
            <person name="Horii T."/>
            <person name="Iida T."/>
            <person name="Fujita J."/>
            <person name="Nakamura S."/>
        </authorList>
    </citation>
    <scope>NUCLEOTIDE SEQUENCE [LARGE SCALE GENOMIC DNA]</scope>
    <source>
        <strain evidence="9 10">JCM 12687</strain>
    </source>
</reference>
<keyword evidence="2" id="KW-0596">Phosphopantetheine</keyword>
<dbReference type="InterPro" id="IPR025110">
    <property type="entry name" value="AMP-bd_C"/>
</dbReference>
<dbReference type="Gene3D" id="3.40.50.720">
    <property type="entry name" value="NAD(P)-binding Rossmann-like Domain"/>
    <property type="match status" value="1"/>
</dbReference>
<dbReference type="InterPro" id="IPR042099">
    <property type="entry name" value="ANL_N_sf"/>
</dbReference>
<dbReference type="CDD" id="cd05235">
    <property type="entry name" value="SDR_e1"/>
    <property type="match status" value="1"/>
</dbReference>
<dbReference type="PROSITE" id="PS00455">
    <property type="entry name" value="AMP_BINDING"/>
    <property type="match status" value="6"/>
</dbReference>
<dbReference type="CDD" id="cd19543">
    <property type="entry name" value="DCL_NRPS"/>
    <property type="match status" value="2"/>
</dbReference>
<dbReference type="SMART" id="SM01294">
    <property type="entry name" value="PKS_PP_betabranch"/>
    <property type="match status" value="1"/>
</dbReference>
<protein>
    <recommendedName>
        <fullName evidence="8">Carrier domain-containing protein</fullName>
    </recommendedName>
</protein>
<gene>
    <name evidence="9" type="ORF">MBRA_32590</name>
</gene>
<evidence type="ECO:0000313" key="10">
    <source>
        <dbReference type="Proteomes" id="UP000467379"/>
    </source>
</evidence>
<dbReference type="Pfam" id="PF00668">
    <property type="entry name" value="Condensation"/>
    <property type="match status" value="8"/>
</dbReference>
<dbReference type="InterPro" id="IPR009081">
    <property type="entry name" value="PP-bd_ACP"/>
</dbReference>
<dbReference type="NCBIfam" id="TIGR01720">
    <property type="entry name" value="NRPS-para261"/>
    <property type="match status" value="2"/>
</dbReference>
<dbReference type="InterPro" id="IPR001242">
    <property type="entry name" value="Condensation_dom"/>
</dbReference>
<feature type="domain" description="Carrier" evidence="8">
    <location>
        <begin position="4541"/>
        <end position="4615"/>
    </location>
</feature>
<keyword evidence="4" id="KW-0436">Ligase</keyword>
<dbReference type="Gene3D" id="3.40.50.12780">
    <property type="entry name" value="N-terminal domain of ligase-like"/>
    <property type="match status" value="3"/>
</dbReference>
<dbReference type="RefSeq" id="WP_083134352.1">
    <property type="nucleotide sequence ID" value="NZ_AP022606.1"/>
</dbReference>
<proteinExistence type="predicted"/>
<accession>A0ABM7KPP1</accession>
<dbReference type="Gene3D" id="2.30.38.10">
    <property type="entry name" value="Luciferase, Domain 3"/>
    <property type="match status" value="3"/>
</dbReference>
<organism evidence="9 10">
    <name type="scientific">Mycobacterium branderi</name>
    <dbReference type="NCBI Taxonomy" id="43348"/>
    <lineage>
        <taxon>Bacteria</taxon>
        <taxon>Bacillati</taxon>
        <taxon>Actinomycetota</taxon>
        <taxon>Actinomycetes</taxon>
        <taxon>Mycobacteriales</taxon>
        <taxon>Mycobacteriaceae</taxon>
        <taxon>Mycobacterium</taxon>
    </lineage>
</organism>
<dbReference type="InterPro" id="IPR010080">
    <property type="entry name" value="Thioester_reductase-like_dom"/>
</dbReference>
<dbReference type="Pfam" id="PF00501">
    <property type="entry name" value="AMP-binding"/>
    <property type="match status" value="6"/>
</dbReference>
<comment type="cofactor">
    <cofactor evidence="1">
        <name>pantetheine 4'-phosphate</name>
        <dbReference type="ChEBI" id="CHEBI:47942"/>
    </cofactor>
</comment>
<dbReference type="NCBIfam" id="NF003417">
    <property type="entry name" value="PRK04813.1"/>
    <property type="match status" value="6"/>
</dbReference>
<dbReference type="CDD" id="cd19540">
    <property type="entry name" value="LCL_NRPS-like"/>
    <property type="match status" value="3"/>
</dbReference>
<feature type="domain" description="Carrier" evidence="8">
    <location>
        <begin position="2002"/>
        <end position="2077"/>
    </location>
</feature>
<keyword evidence="10" id="KW-1185">Reference proteome</keyword>
<dbReference type="Gene3D" id="3.30.559.10">
    <property type="entry name" value="Chloramphenicol acetyltransferase-like domain"/>
    <property type="match status" value="8"/>
</dbReference>
<evidence type="ECO:0000259" key="8">
    <source>
        <dbReference type="PROSITE" id="PS50075"/>
    </source>
</evidence>
<dbReference type="Gene3D" id="3.30.559.30">
    <property type="entry name" value="Nonribosomal peptide synthetase, condensation domain"/>
    <property type="match status" value="8"/>
</dbReference>
<evidence type="ECO:0000256" key="1">
    <source>
        <dbReference type="ARBA" id="ARBA00001957"/>
    </source>
</evidence>
<dbReference type="InterPro" id="IPR010060">
    <property type="entry name" value="NRPS_synth"/>
</dbReference>
<dbReference type="InterPro" id="IPR036736">
    <property type="entry name" value="ACP-like_sf"/>
</dbReference>
<evidence type="ECO:0000256" key="6">
    <source>
        <dbReference type="ARBA" id="ARBA00023194"/>
    </source>
</evidence>
<evidence type="ECO:0000256" key="3">
    <source>
        <dbReference type="ARBA" id="ARBA00022553"/>
    </source>
</evidence>
<keyword evidence="6" id="KW-0045">Antibiotic biosynthesis</keyword>
<dbReference type="SUPFAM" id="SSF51735">
    <property type="entry name" value="NAD(P)-binding Rossmann-fold domains"/>
    <property type="match status" value="1"/>
</dbReference>
<name>A0ABM7KPP1_9MYCO</name>
<evidence type="ECO:0000256" key="4">
    <source>
        <dbReference type="ARBA" id="ARBA00022598"/>
    </source>
</evidence>
<dbReference type="EMBL" id="AP022606">
    <property type="protein sequence ID" value="BBZ13064.1"/>
    <property type="molecule type" value="Genomic_DNA"/>
</dbReference>
<dbReference type="InterPro" id="IPR006162">
    <property type="entry name" value="Ppantetheine_attach_site"/>
</dbReference>
<dbReference type="Proteomes" id="UP000467379">
    <property type="component" value="Chromosome"/>
</dbReference>
<dbReference type="SUPFAM" id="SSF52777">
    <property type="entry name" value="CoA-dependent acyltransferases"/>
    <property type="match status" value="16"/>
</dbReference>
<sequence length="7603" mass="811618">MELGDRVFPLTREQLDIWLAQETGQSSTGWQLGLLGLVEGTIEPDLLEWAIRRTVREAEPLRASFFQVDGQVFQKLVDDPHVELARYDLTASEDPVAEVHRIASSIQRIPMPLSGPLFKFALLQTRADEFYLFACCHHIVVDGIGLGLICHRFAAVYSAIASGASIPPAFFGSLNDLIDCETEYEASADYRNDEAYWAENLPPESEQDYRLAGTEADARQPDESSPPVRLNPSVVAAVDELAQRLGVDRPSVMTAACALLVRGWSLDGSEVVLDFPVSRRVRPETKTVPGMVSGIVPLVLKASPGSAVSHFCEHVHARMQEALQHQRFPVHVLENKMRRGSGQPSNRVVVNFIPTTRMGQFGGAPASATLTHAGLADQFGMFFFGSGDQLFLSTPGAGRLLPDCDVSDLAEQLERVLVAMTADPQRPLSSVNLLDERQITRLDDIGHRAVLSRPATKVSIPALFAAQASRTPEAVALVCGDRSWTYRELEEDANRLAHLLAERGAGPGQCVALLLGRSAEAVVAILAALKTGASYMPIDPAHPQARIEFMLADAAPIVAITSARLVDRLAGCDMPVIDVDDPVVRHHPATALPEPDPDTVAYVIYTSGTTGVPKGVAVAHHNVTQLLETLDAGLPRPGVWTQWHSLAFDVSVWEIFGALLRGGRLVVVPESVARSADDFHDLLVAEHVDVLSQTPSAVAVLSPQGLESTALVVAGEACPAEVVDRWAPGRVMINAYGPTETFYPAMTAPLALGSGVPPIGSPVAGAALFVLDGWLRPVPAGVVGELYLAGRGVSYGYVRRAGLTASRFVACPFGGAGARMYRTGDLVHWRTDGQLQYVGRADEQVKIRGHRVELGEVQAALTGLDGVEQAAVIAREERPGDKRLVGYVTGTADPAELRAALAERLPAYMVPAAVVVLEELPLTVNGKLDKRALPAPEYTAGGYRAPGNPVEEILAGIYARVLGVERVGVDDSFFDLGGDSLSAMRMVAAVNSSLDADLAVRTVFETPTVAQLASRIEVGASRLPRLTAAQRPAVIPLSYAQSRLWFINQLQGPSAVYNMAAALRLRGRLDVDALGAAMGDVVGRHESLRTLFPAVDGTPQQVVIPAEQADLDWQIIDASGWPTSRLDEAVGAVVRHTFDLATEIPLQARLFRVSDDEHVLVAVAHHIAADGWSITPMVRDLGAAYASRCAGQAPQWAALPVQYVDYTLWQREILGDLADGDSPLAEQLAYWEEALAGMPERLELPTDRPYPAVADQRGATVSVDWPAELQQQIARVAREHNASSFMVLQAALAVLLSKLSSSSDVAVGFPIAGRRDPALDDLVGFFVNTLVLRVDLTGDPSVAELLAQVRQRNLAGYENQDVPFELLVERLNPVRSLAHHPLVQVVLAWQNFPGHANEPTGGLALGDLEATRLPVDTRTARMDVTFSLAERWSDSGEPAGIGGDVEFRTDVFDADTIRALIGRFERVLTAMTADPARRLSSVDLLDGPEHVRLEEWGNWAALTRPVTAVSVPALFAAQVGRTPDAVALRCDGRSLSYRELDEAANRLAHLLVDHGARPGACVALLLPRSAEAIVSMLAVLKTGATYLPLDPEHPQGRIEFVLADAAPVAVITTAGLAERVAGHDGVVVDVDDPAIGTQPCSALPGPVPADIAYIIYTSGTTGVPKGVAVGHHNVAQILPPVDFGFNPGPGQVWSQCFSHAFDFSALEIFGSLLHGGRLVVIPDSVTRSPADLHDVLVAERVNVIGQTPSAAAILSPQGLDSAALIVGGEPCPPEVVDRWARGRVMINGYGPTETTVYVAVSAPLTPGSGGPPIGSPVAGAALFVLDRWLRPVPAGVVGELYVAGARVAVGYWRRAGLTASRFVACPFGGAAAPGTRMYRTGDLVRWLRDGQLDYVGRADEQVKIRGYRIELGEIQTAMAACDGVDQAVVLARQDRPGDKRLVGYFTGTADPADIRAALAERLPTYMVPAAVMVLGELPLTRNGKVDTRALPAPEYSAAGYRAPSTPVEEILAGICADVLGVERVGVDDSFFDLGGDSLSAMRLIAAINASLDADLAVRAVFEAPTVAQLASRIEVGAGRPRLVPAQRPAVVPLSYAQQRLWFIDQLQGPSAIYNMAAGLRLRGQLDADALRAALADVVGRHESLRTLFRAVDGTPRQVVIPCDDADFGWEVVDASGWPASRLDDAIEAAACLTFDLTSEIPLRARLFRVTDEEHVLVIVVHHIAADGSSLKPLAADLGMAYASRSAGHAPGWFELAVQYVDYTLWQRAHLGDLQDPHSPIAAQLAYWEQALAGMPERLDLPTDRPYPPVADQRGASVVLEWSAELQQRVARVAREHNATSFMVIQAALAVLLSRLSASSDVAVGFAVAGRDDPALDDLVGFFVNTLVLRVQVPGDGTFTELLGQVRARSLEAYEHQDVPFELLVERLNPSRSLAHHPLIQVMVAWQNFAGHTDPAAGLVLDGLDVTPMPVDTHSARIDLAFSVGERFTEAGEPAGIGGAVEFRTDVFDAESIETLIERLERVLVAMTADATRQLASVDLLDEPEHARLDELGHRAVLTAAASSPASIPVLFAAQAARTPDAVAISCEGRSLTYREVDEAANRFAHLLASRDVGPGRVVGLLAERSAQAVVAILAALKTGAAYLPIDPAHPRARIALMLADAAPAAVIATAELAGRLEGHDVLVVDLDDPAAATQPSTPLPAPRPDDIAYIIYTSGTTGVPKGVAVTHRNVTQLVEWSEPPLPTGAARVWAQCHSYAFDPSVEEIWGTLLHGGRLVVVPEPVTRSPDDFHALLAAEQITVLSQTASAVAMLSPQGLDSLALIVGGEPSPAEVVDRWAPGRVMVNAYGPTETTVCASRSAPLAPGSGVPPIGSPVAGAALFVLDAWLRPVPAGVVGELYVAGRGVACGYWRRAGLTGSRFVACPFGAPGARMYRTGDLVRWRADGQLDYVGRADEQVKIRGYRIELGEIQAALLGLVGVEQAAVIAREDRPGDKRLVGYVTGTADPVDVRAALAERLPAYMVPAAVVAMEALPLTVNGKLDTRALPAPEYTDVERYRAPSSAVEEILAGIYAQVLGVERVGVDDSFFDAGGDSILAMQVVARARAAGLMCRPRDVFVEQTVARLARVVTAADGEPGAVDEGVGPVIPTPIMRWLNSIDGPVDQFNQTMLVQAPAGVTEADVVVLLQALLDRHAMLRARVDDGGGDWSLTVPEPGSVDARDCLQSVDALSDEAVVKSRSRLNPADGMMLSALWVADSSQLMLIIHHLAVDAVSWRVLLEDLNTAWAQHRGGQPVVLPPWGTSFARWAALLSEHAHAPEVVEQADAWTQVAAAPAVLPAVRPDVDTLESAGLLSVSLDPETTATLLGEVSAAFHAGVHEILLIALALAAAEFVGNGGAPIGIDVEGHGRHEELGADIDLSRTVGWFTTKYPVSLTVGRLDWQQVAAGQPVLGALVKDAKEQLRALPHPLTYGLLRYLNPDVDLGGSDPLIGFNYLGRLGAAAGEGFDELWRISPDGWALTGVAAAVPMPLVHTVAVNAGTVDTGTGPQLHADWRWAPSALDEAQVSRLSRLWFDALAGICAHVRSGGGGLTPSDIAPARLTQSQIDELQRQYQIADVLPLTPLQQGLLFLAGTAQGGDDVYAVQLAITLSGPLDPDRLRHAVQTVVNRHSNLVARFCDQFDEPVQIIPADPVAPWRHVELDGGDVEDRVQQVCAEERSAVCDLTGQPAFRAALIRVAPDQHRFVLTNHHIVSDGWSLPVLLREIFAGFSGQRLPAAGSYRSFLAWLADRDLDAARAAWGDVLAGFDTPTLVGPAHKMGLGSRGVKSFTAAEETTRAVNDLARSCHTTVNVVLQAAWAQLLMWLTGQHDVAFGTTVSGRPTELAGADSMVGLFINTVPVRARITAATTTAELLDQLQHAHNHTLEHQHLALNEIHRITGHDQLFDTIYACENYPIDTGALAGEHELAVTGFTSREFNHYPLTMQALPGRELAFRLEYDTDVFDAASIEALLGRLQRVLAAMTADPERRLSSMDLLDDGERARLNDWGNRAALARLATGTSVPELFAAQVTRNPDAVAISCQGRTMTYRELDEASNRLAHLMIGHGAVTGACVGLLLSRSAEAIVAMLATLKTGAAYLPIDPGHPPTRIGFMIDDAAPAAVITTAELADRLHGFDVAVVDVNDVGVQPNTAPPLPAPDDVAYLIYTSGTTGVPKGVAITHRNVTQLLSSLDAGLPAAGVWSHAHSLAFDVSVWEIFGALLRGGRVVVVPDAVVGSPDDLCALVTGEQVDVLTQTPSAVRVLNPEALDSVAVVTVGEACPAEVVDQWAPGRVMVNAYGPTETTMCVAISAPLTPGSGVPPIGSPVAGAALFVLDAWLRPVAAGVVGELYVGGAGVAAGYVRRPGLTASRFVACPFGGTGGARMYRTGDLVRWRFDGQLDYLGRVDEQVKIRGYRIELGEVQAALAKLDGVEQAVVIAREDRPDDKRLVAYITGIADPVELRAQLGERLPAYMVPAAVVVLDAMPLTPNGKLDTRALPAPEYSAGRYRAPANAVEDVLAGIYAQVLGLERVGVDDSFFDLGGDSISSMQVAARARAAGLICRPRDVFVEQTVARLARVVATAEAHSGPVDDGVGEVAATPIMHWLNSIDGPVDQFNQTMLVQAPVGATEADVVVLVQALLDRHAMLRARAGDGMLTVPEPGSVDARDCLQTVDVLSDEALIGARSRLNPADGVMLRALWVSSTSRLALVVHHLVIDAVSWRIVLEDLNIAWAQHRGGQQVALPAWGTSFARWASLLTEYAHRPDVVEQADAWKQVAAAPSALPGVRPDVDTYESAGHLSLSVDADTTEMLLDDVSAAFHAGVHEILLIALALAVAEFVGNGSAPIGIDVEGHGRHEELGADVDLSRTVGWFTTKYPVSLTVGGLSWAQVAAGEAALGALIKDAKEQLRALPHPLTYGVLRYLNDDVDLDGSDPPIGFNYLGRLNSAGDAVGEGWLPCQDALSSIGASAAIPMALAHTVELNAGTLDTDGGPRLHADWRWAPSALDQEAIGELSGLWLQALAGICAHVRAGGGGLTPSDVAPAPVTQQQIDLLQRQYDIADLLPLTPVQHGLLFHASTGHHSDDDVYALQLDFTVVGPLDPHRLHESLQTVVNRHPNLVARFCDEFDEPVQVIPANPVAPWRYVELDGGDVEDKMEQLRAAERAAVCEVHGGPVFRAALVRTAEDRHRFVLTNHHIVLDGWSIQILLREMFVCYYGQPLPAPAPYRSFLTWLAGRDLDAARAAWRDVFAGFDTPTLVGPAQRLELGTRGVKSFQIAEDTTRAVSELARSCHTTVNVVLQAAWAQLLCSLTGQHDVAFGTTVAGRPADVAGAESMVGLFINTVPVRARITATTSAADLLDQLQRAHNHTIDHEHLALSEIHRVTGQEQMFDTLLGYENYPLDAAALSGDYELAVTEITSRDYNHYPIAIRAMPGRELGLRVQFDTDVFDPNSIEALLGRLQRVLVAMTENPTRALSLVDLLDADEHARLDGWGNRAVLTRPATGASVPELFAAQVARTPDTVALCCEGRTMTYRELDEAANRLAHLLTEQGAGPGQRVALLFSRSAEAIVAMLAVLKTGAAYLPIDPALPAARIGFMLGDAAPIAAVTTAEFAGRLDGADMAIIDVADARIQTYPTTAPPTPAPDDIAYVIYTSGTTGVPKGVAVTHHNVTQLMAALDASMTAPGPAKVSTQWHSYVFDASVREIWGALLHGGRLIVVPESVTRSPDDFHALLVTEHVDVVSQTPSAVAVLSPEGLGSAALLVGGEACPAELVDRWAPGRVMINAYGPTETTVDVTVSTPLTPGSGTPPIGAPVPGAALFVLDGWLRPVPAGVVGELYVAGRGVACGYLNRTGLTASRFVACPFGSPGTRMYRTGDLVRWRDDGQLDYLGRADEQVKIRGYRIELGEIQVALANCDGVEQAAVIAREDRPGDKRLVGYVTGTADPAVLRGQLADRLPEYMVPAAVVALEQLPRTVNGKLDIRALPAPEYLDTDRHRAPANAVEEILASIYGRVLGVEHVGVDQSFFDLGGDSLSAMRMVATINSSLNVRLSVRTVFEAPTVAELALRVGGDEGRLEPLVAVERPAVIPLSYAQSRLWFLDQLHGPSPVYNMSAALRLRGPLDADAFGAALADVVGRHETLRTRFAAPDGIPQQLVVPAEQVDLDWQVIDAGGWPADRLSEAMEAAARHPFDLATEIPFLARLFRIADHEHVLVAVVHHIAADGWSITPLVRDLGVAYASRRAGRAPAWAPLPVQYADYTLWQRAQFGDLDDTDGPLAAQLAYWEDILAGMPERLQLPTDRPYPPVADQRGAIAMVDWPAELQQRVRAVAREHNATSFMVIQAAFAALLSKICATSDVAVGFPIAGRRDAALDELVGFFVNTLVLRVDLTGDPTVAELLARVRRRSLAAYEHQDVPFEALVERLNPTRSLTHHPLVQVSLAWQNLPWHAGGAEAGLTLGDLEVTPLPTNADTARMDLTFSLAERWTDAGEPAGISGAVEFRTDVFDAASIESLIWRFERVLAAMTADPGRRLSSVDLVDEAEQARLHGWGNRAVLSQPVTAVSVPELFAAQVTRAPEAVAISGAGRTMTYRELDEASNCLAHLLIGQGIGPASCVGLLLPRSVEAIVAILAVLKSGAAYLPIDPVMPAARIGFMLDDAAPAVVITTADLADRLDGFDVTVVDVNDVGAQLNTALPLPDPDAIAYLIYTSGTTGVPKGVAISHRNVTQLLGSLDAGLPAAGVWSHSHSLAFDVSVWEIFGALLRGGRVVVVPESVVASPEDFHDLLVTERVSMLTQTPSAVKALAPEGLESVALATVGEACPAEVVDRWAPGRVMVNAYGPTETTMCVAISAPLAAGSGAPPIGSPVPGAALFVLDGSLRPVPAGVVGELYVAGRGLSYGYVGRASLTGSRFVACPFGEPGARMYRTGDLVRWRADGQLDYLGRADEQVKVRGYRIELGEIQAALTALDGVEQAVVIAREDRTGDKRLVGYVTGTADTAVLRAQLAERLPAYMVPAAVVALDAMPLTPNGKLDTRALPAPEYLDGEHYRPPSNAIEEIVAGIYAEALGLERVGVDDSFFDLGGDSMSAVRVIAAINKAFDIHLTVRALFDAPSVSTLSRLLVRKPKANGPSFASVHGSANATEVHARDLTLDKFIDAATLSAAPALPGPSPEVRTVLLTGATGFLGRYLALEWLERMELVDGTLICLVRAKTDEDARARLDKTFDSGDPELLLHYQELAEDHLEVIAGDKDDVNLGLDQRTWQRLADTVDLIVDPAALVSGVLPYSELFGPNVVGTAELIRLALTTKLKSYTYVSTANVGDQIEPGKFTEEADIRVVSPTRTVDDTRANGYGNSKWAGEVLLREANDLCGLPVAVFRCDMILADPTYAGQLNVADLFSRMALSLVATGIAPASFYRLDADGNRQRAHFDGLPVGFVAEAIATLGAQVFDGFETYHVMNPHDDGIGLDEYVDWLIEAGYPIERVADFGEWLRRFEAALRNLPERQREHSVLQTVQTVLRNYADVQPPEPTNGPLAPADRFRAAVQEAKVGPDNDIPHVSAPVIVKYVTDLQLLGLI</sequence>
<dbReference type="PANTHER" id="PTHR45527">
    <property type="entry name" value="NONRIBOSOMAL PEPTIDE SYNTHETASE"/>
    <property type="match status" value="1"/>
</dbReference>
<evidence type="ECO:0000256" key="2">
    <source>
        <dbReference type="ARBA" id="ARBA00022450"/>
    </source>
</evidence>
<dbReference type="NCBIfam" id="TIGR01733">
    <property type="entry name" value="AA-adenyl-dom"/>
    <property type="match status" value="6"/>
</dbReference>
<dbReference type="SUPFAM" id="SSF56801">
    <property type="entry name" value="Acetyl-CoA synthetase-like"/>
    <property type="match status" value="6"/>
</dbReference>
<dbReference type="InterPro" id="IPR045851">
    <property type="entry name" value="AMP-bd_C_sf"/>
</dbReference>
<dbReference type="Pfam" id="PF07993">
    <property type="entry name" value="NAD_binding_4"/>
    <property type="match status" value="1"/>
</dbReference>
<dbReference type="InterPro" id="IPR023213">
    <property type="entry name" value="CAT-like_dom_sf"/>
</dbReference>
<evidence type="ECO:0000313" key="9">
    <source>
        <dbReference type="EMBL" id="BBZ13064.1"/>
    </source>
</evidence>
<dbReference type="Gene3D" id="1.10.1200.10">
    <property type="entry name" value="ACP-like"/>
    <property type="match status" value="6"/>
</dbReference>
<feature type="region of interest" description="Disordered" evidence="7">
    <location>
        <begin position="208"/>
        <end position="230"/>
    </location>
</feature>
<dbReference type="NCBIfam" id="TIGR01746">
    <property type="entry name" value="Thioester-redct"/>
    <property type="match status" value="1"/>
</dbReference>
<dbReference type="InterPro" id="IPR013120">
    <property type="entry name" value="FAR_NAD-bd"/>
</dbReference>
<dbReference type="Gene3D" id="3.40.50.980">
    <property type="match status" value="6"/>
</dbReference>
<dbReference type="InterPro" id="IPR010071">
    <property type="entry name" value="AA_adenyl_dom"/>
</dbReference>
<dbReference type="Gene3D" id="3.30.300.30">
    <property type="match status" value="6"/>
</dbReference>
<feature type="domain" description="Carrier" evidence="8">
    <location>
        <begin position="3056"/>
        <end position="3130"/>
    </location>
</feature>
<dbReference type="SMART" id="SM00823">
    <property type="entry name" value="PKS_PP"/>
    <property type="match status" value="6"/>
</dbReference>
<feature type="domain" description="Carrier" evidence="8">
    <location>
        <begin position="945"/>
        <end position="1020"/>
    </location>
</feature>
<evidence type="ECO:0000256" key="7">
    <source>
        <dbReference type="SAM" id="MobiDB-lite"/>
    </source>
</evidence>
<dbReference type="Pfam" id="PF00550">
    <property type="entry name" value="PP-binding"/>
    <property type="match status" value="6"/>
</dbReference>
<dbReference type="NCBIfam" id="NF004282">
    <property type="entry name" value="PRK05691.1"/>
    <property type="match status" value="5"/>
</dbReference>
<dbReference type="InterPro" id="IPR036291">
    <property type="entry name" value="NAD(P)-bd_dom_sf"/>
</dbReference>
<feature type="domain" description="Carrier" evidence="8">
    <location>
        <begin position="6027"/>
        <end position="6102"/>
    </location>
</feature>
<dbReference type="Pfam" id="PF13193">
    <property type="entry name" value="AMP-binding_C"/>
    <property type="match status" value="6"/>
</dbReference>
<dbReference type="SUPFAM" id="SSF47336">
    <property type="entry name" value="ACP-like"/>
    <property type="match status" value="6"/>
</dbReference>
<evidence type="ECO:0000256" key="5">
    <source>
        <dbReference type="ARBA" id="ARBA00022737"/>
    </source>
</evidence>
<dbReference type="PANTHER" id="PTHR45527:SF1">
    <property type="entry name" value="FATTY ACID SYNTHASE"/>
    <property type="match status" value="1"/>
</dbReference>
<dbReference type="InterPro" id="IPR000873">
    <property type="entry name" value="AMP-dep_synth/lig_dom"/>
</dbReference>
<keyword evidence="3" id="KW-0597">Phosphoprotein</keyword>
<keyword evidence="5" id="KW-0677">Repeat</keyword>
<dbReference type="InterPro" id="IPR020806">
    <property type="entry name" value="PKS_PP-bd"/>
</dbReference>